<protein>
    <recommendedName>
        <fullName evidence="1">Helix-turn-helix DNA-binding domain-containing protein</fullName>
    </recommendedName>
</protein>
<evidence type="ECO:0000313" key="2">
    <source>
        <dbReference type="EMBL" id="KIK22298.1"/>
    </source>
</evidence>
<proteinExistence type="predicted"/>
<organism evidence="2 3">
    <name type="scientific">Pisolithus microcarpus 441</name>
    <dbReference type="NCBI Taxonomy" id="765257"/>
    <lineage>
        <taxon>Eukaryota</taxon>
        <taxon>Fungi</taxon>
        <taxon>Dikarya</taxon>
        <taxon>Basidiomycota</taxon>
        <taxon>Agaricomycotina</taxon>
        <taxon>Agaricomycetes</taxon>
        <taxon>Agaricomycetidae</taxon>
        <taxon>Boletales</taxon>
        <taxon>Sclerodermatineae</taxon>
        <taxon>Pisolithaceae</taxon>
        <taxon>Pisolithus</taxon>
    </lineage>
</organism>
<evidence type="ECO:0000313" key="3">
    <source>
        <dbReference type="Proteomes" id="UP000054018"/>
    </source>
</evidence>
<dbReference type="InterPro" id="IPR028088">
    <property type="entry name" value="Spt6_HTH_DNA-bd_dom"/>
</dbReference>
<sequence>LSFHQNLTELGVNKGAIARIPPHLSNRKTTDFISRNESYCQYRDALVLAVSCDLHFLFIEDSEVPCIWTHKHDYISHFNPQEVHTRINLISLPELWRIHVLGQKYRSLVERRNALFMAYS</sequence>
<reference evidence="3" key="2">
    <citation type="submission" date="2015-01" db="EMBL/GenBank/DDBJ databases">
        <title>Evolutionary Origins and Diversification of the Mycorrhizal Mutualists.</title>
        <authorList>
            <consortium name="DOE Joint Genome Institute"/>
            <consortium name="Mycorrhizal Genomics Consortium"/>
            <person name="Kohler A."/>
            <person name="Kuo A."/>
            <person name="Nagy L.G."/>
            <person name="Floudas D."/>
            <person name="Copeland A."/>
            <person name="Barry K.W."/>
            <person name="Cichocki N."/>
            <person name="Veneault-Fourrey C."/>
            <person name="LaButti K."/>
            <person name="Lindquist E.A."/>
            <person name="Lipzen A."/>
            <person name="Lundell T."/>
            <person name="Morin E."/>
            <person name="Murat C."/>
            <person name="Riley R."/>
            <person name="Ohm R."/>
            <person name="Sun H."/>
            <person name="Tunlid A."/>
            <person name="Henrissat B."/>
            <person name="Grigoriev I.V."/>
            <person name="Hibbett D.S."/>
            <person name="Martin F."/>
        </authorList>
    </citation>
    <scope>NUCLEOTIDE SEQUENCE [LARGE SCALE GENOMIC DNA]</scope>
    <source>
        <strain evidence="3">441</strain>
    </source>
</reference>
<dbReference type="EMBL" id="KN833741">
    <property type="protein sequence ID" value="KIK22298.1"/>
    <property type="molecule type" value="Genomic_DNA"/>
</dbReference>
<reference evidence="2 3" key="1">
    <citation type="submission" date="2014-04" db="EMBL/GenBank/DDBJ databases">
        <authorList>
            <consortium name="DOE Joint Genome Institute"/>
            <person name="Kuo A."/>
            <person name="Kohler A."/>
            <person name="Costa M.D."/>
            <person name="Nagy L.G."/>
            <person name="Floudas D."/>
            <person name="Copeland A."/>
            <person name="Barry K.W."/>
            <person name="Cichocki N."/>
            <person name="Veneault-Fourrey C."/>
            <person name="LaButti K."/>
            <person name="Lindquist E.A."/>
            <person name="Lipzen A."/>
            <person name="Lundell T."/>
            <person name="Morin E."/>
            <person name="Murat C."/>
            <person name="Sun H."/>
            <person name="Tunlid A."/>
            <person name="Henrissat B."/>
            <person name="Grigoriev I.V."/>
            <person name="Hibbett D.S."/>
            <person name="Martin F."/>
            <person name="Nordberg H.P."/>
            <person name="Cantor M.N."/>
            <person name="Hua S.X."/>
        </authorList>
    </citation>
    <scope>NUCLEOTIDE SEQUENCE [LARGE SCALE GENOMIC DNA]</scope>
    <source>
        <strain evidence="2 3">441</strain>
    </source>
</reference>
<gene>
    <name evidence="2" type="ORF">PISMIDRAFT_652302</name>
</gene>
<keyword evidence="3" id="KW-1185">Reference proteome</keyword>
<feature type="non-terminal residue" evidence="2">
    <location>
        <position position="1"/>
    </location>
</feature>
<dbReference type="Gene3D" id="1.10.10.650">
    <property type="entry name" value="RuvA domain 2-like"/>
    <property type="match status" value="1"/>
</dbReference>
<feature type="domain" description="Helix-turn-helix DNA-binding" evidence="1">
    <location>
        <begin position="40"/>
        <end position="119"/>
    </location>
</feature>
<dbReference type="OrthoDB" id="3033961at2759"/>
<dbReference type="GO" id="GO:0003677">
    <property type="term" value="F:DNA binding"/>
    <property type="evidence" value="ECO:0007669"/>
    <property type="project" value="InterPro"/>
</dbReference>
<dbReference type="STRING" id="765257.A0A0C9ZRD9"/>
<dbReference type="Pfam" id="PF14641">
    <property type="entry name" value="HTH_44"/>
    <property type="match status" value="1"/>
</dbReference>
<dbReference type="InterPro" id="IPR023319">
    <property type="entry name" value="Tex-like_HTH_dom_sf"/>
</dbReference>
<dbReference type="Proteomes" id="UP000054018">
    <property type="component" value="Unassembled WGS sequence"/>
</dbReference>
<name>A0A0C9ZRD9_9AGAM</name>
<accession>A0A0C9ZRD9</accession>
<evidence type="ECO:0000259" key="1">
    <source>
        <dbReference type="Pfam" id="PF14641"/>
    </source>
</evidence>
<dbReference type="AlphaFoldDB" id="A0A0C9ZRD9"/>
<dbReference type="HOGENOM" id="CLU_2190258_0_0_1"/>